<sequence length="559" mass="60199">MQIDDRLTTVLRMRVDSDGVRRTQFRQLIDLLGTLPETAESELLRPAYARLSELMTHLPQEEQAAILREPGVRLRNPELVAYLAGGESKPAASAMATARLSDAQWLALIPELPMNARGFLRHRRDLSSDVKDLLARLGVQDLVLPDAGINRSAAAVPPSPTPAVAPVSPASPTSDTTEGIGALLRRIEAFREERQGKPVAPRLPLEEEELSASPLLGFEFATDTAGTVTWASGPIATLAVGLRLTSPMPGVLIDVDKRIAARLAAHQPITTAPINLAAAPDISGEWRMDAAPLFDAKDGRFTGYRGCLRRPIVSAEDAANDDSEGDAMRQVLHELRTPVNAIQGFAEIIQQQLFGPAPHEYRAHAAGISVDAAKLLAGFDEVDRLVKLDSGDLKPEEGESDLRLVVSDTVQRLQAFLRPRNAAFDLRVKGSPFHVGLARPEAMALCWRLLATAAGAMGPGETIALRLAGNEKRVRLRMKIPPSLIDGTAKNLAAPADQQREKAISAGMFGPKFSFKLAQAEAEAAGGYLKCKQDRVTLVLPALTAKNVDHSPEQGRANG</sequence>
<dbReference type="CDD" id="cd00082">
    <property type="entry name" value="HisKA"/>
    <property type="match status" value="1"/>
</dbReference>
<evidence type="ECO:0000256" key="2">
    <source>
        <dbReference type="ARBA" id="ARBA00012438"/>
    </source>
</evidence>
<keyword evidence="5" id="KW-0808">Transferase</keyword>
<reference evidence="5 6" key="1">
    <citation type="submission" date="2020-11" db="EMBL/GenBank/DDBJ databases">
        <title>Erythrobacter sediminis sp. nov., a marine bacterium from a tidal flat of Garorim Bay.</title>
        <authorList>
            <person name="Kim D."/>
            <person name="Yoo Y."/>
            <person name="Kim J.-J."/>
        </authorList>
    </citation>
    <scope>NUCLEOTIDE SEQUENCE [LARGE SCALE GENOMIC DNA]</scope>
    <source>
        <strain evidence="5 6">JGD-13</strain>
    </source>
</reference>
<comment type="catalytic activity">
    <reaction evidence="1">
        <text>ATP + protein L-histidine = ADP + protein N-phospho-L-histidine.</text>
        <dbReference type="EC" id="2.7.13.3"/>
    </reaction>
</comment>
<dbReference type="Proteomes" id="UP000602442">
    <property type="component" value="Unassembled WGS sequence"/>
</dbReference>
<dbReference type="Pfam" id="PF00512">
    <property type="entry name" value="HisKA"/>
    <property type="match status" value="1"/>
</dbReference>
<name>A0ABS0N574_9SPHN</name>
<dbReference type="GO" id="GO:0016301">
    <property type="term" value="F:kinase activity"/>
    <property type="evidence" value="ECO:0007669"/>
    <property type="project" value="UniProtKB-KW"/>
</dbReference>
<dbReference type="InterPro" id="IPR003661">
    <property type="entry name" value="HisK_dim/P_dom"/>
</dbReference>
<dbReference type="SMART" id="SM00388">
    <property type="entry name" value="HisKA"/>
    <property type="match status" value="1"/>
</dbReference>
<dbReference type="EMBL" id="JAEANY010000003">
    <property type="protein sequence ID" value="MBH5322951.1"/>
    <property type="molecule type" value="Genomic_DNA"/>
</dbReference>
<dbReference type="SUPFAM" id="SSF47384">
    <property type="entry name" value="Homodimeric domain of signal transducing histidine kinase"/>
    <property type="match status" value="1"/>
</dbReference>
<keyword evidence="6" id="KW-1185">Reference proteome</keyword>
<accession>A0ABS0N574</accession>
<organism evidence="5 6">
    <name type="scientific">Aurantiacibacter sediminis</name>
    <dbReference type="NCBI Taxonomy" id="2793064"/>
    <lineage>
        <taxon>Bacteria</taxon>
        <taxon>Pseudomonadati</taxon>
        <taxon>Pseudomonadota</taxon>
        <taxon>Alphaproteobacteria</taxon>
        <taxon>Sphingomonadales</taxon>
        <taxon>Erythrobacteraceae</taxon>
        <taxon>Aurantiacibacter</taxon>
    </lineage>
</organism>
<feature type="region of interest" description="Disordered" evidence="3">
    <location>
        <begin position="154"/>
        <end position="177"/>
    </location>
</feature>
<protein>
    <recommendedName>
        <fullName evidence="2">histidine kinase</fullName>
        <ecNumber evidence="2">2.7.13.3</ecNumber>
    </recommendedName>
</protein>
<comment type="caution">
    <text evidence="5">The sequence shown here is derived from an EMBL/GenBank/DDBJ whole genome shotgun (WGS) entry which is preliminary data.</text>
</comment>
<dbReference type="Gene3D" id="1.10.287.130">
    <property type="match status" value="1"/>
</dbReference>
<evidence type="ECO:0000256" key="3">
    <source>
        <dbReference type="SAM" id="MobiDB-lite"/>
    </source>
</evidence>
<evidence type="ECO:0000313" key="6">
    <source>
        <dbReference type="Proteomes" id="UP000602442"/>
    </source>
</evidence>
<keyword evidence="5" id="KW-0418">Kinase</keyword>
<feature type="compositionally biased region" description="Low complexity" evidence="3">
    <location>
        <begin position="164"/>
        <end position="174"/>
    </location>
</feature>
<dbReference type="RefSeq" id="WP_197921674.1">
    <property type="nucleotide sequence ID" value="NZ_CAWPTA010000008.1"/>
</dbReference>
<proteinExistence type="predicted"/>
<feature type="domain" description="Signal transduction histidine kinase dimerisation/phosphoacceptor" evidence="4">
    <location>
        <begin position="323"/>
        <end position="391"/>
    </location>
</feature>
<evidence type="ECO:0000313" key="5">
    <source>
        <dbReference type="EMBL" id="MBH5322951.1"/>
    </source>
</evidence>
<evidence type="ECO:0000259" key="4">
    <source>
        <dbReference type="SMART" id="SM00388"/>
    </source>
</evidence>
<evidence type="ECO:0000256" key="1">
    <source>
        <dbReference type="ARBA" id="ARBA00000085"/>
    </source>
</evidence>
<dbReference type="EC" id="2.7.13.3" evidence="2"/>
<dbReference type="InterPro" id="IPR036097">
    <property type="entry name" value="HisK_dim/P_sf"/>
</dbReference>
<gene>
    <name evidence="5" type="ORF">I5L03_10185</name>
</gene>